<gene>
    <name evidence="4" type="ORF">MERR_LOCUS9637</name>
</gene>
<dbReference type="GO" id="GO:0000460">
    <property type="term" value="P:maturation of 5.8S rRNA"/>
    <property type="evidence" value="ECO:0007669"/>
    <property type="project" value="TreeGrafter"/>
</dbReference>
<reference evidence="4" key="1">
    <citation type="submission" date="2020-01" db="EMBL/GenBank/DDBJ databases">
        <authorList>
            <person name="Mishra B."/>
        </authorList>
    </citation>
    <scope>NUCLEOTIDE SEQUENCE [LARGE SCALE GENOMIC DNA]</scope>
</reference>
<evidence type="ECO:0000259" key="3">
    <source>
        <dbReference type="Pfam" id="PF01778"/>
    </source>
</evidence>
<dbReference type="GO" id="GO:0030687">
    <property type="term" value="C:preribosome, large subunit precursor"/>
    <property type="evidence" value="ECO:0007669"/>
    <property type="project" value="TreeGrafter"/>
</dbReference>
<evidence type="ECO:0000313" key="4">
    <source>
        <dbReference type="EMBL" id="CAA7022402.1"/>
    </source>
</evidence>
<dbReference type="InterPro" id="IPR029004">
    <property type="entry name" value="Ribosomal_eL28/Mak16"/>
</dbReference>
<dbReference type="OrthoDB" id="10251342at2759"/>
<proteinExistence type="predicted"/>
<comment type="subcellular location">
    <subcellularLocation>
        <location evidence="1">Nucleus</location>
    </subcellularLocation>
</comment>
<dbReference type="GO" id="GO:0000470">
    <property type="term" value="P:maturation of LSU-rRNA"/>
    <property type="evidence" value="ECO:0007669"/>
    <property type="project" value="TreeGrafter"/>
</dbReference>
<protein>
    <recommendedName>
        <fullName evidence="3">Ribosomal eL28/Mak16 domain-containing protein</fullName>
    </recommendedName>
</protein>
<comment type="caution">
    <text evidence="4">The sequence shown here is derived from an EMBL/GenBank/DDBJ whole genome shotgun (WGS) entry which is preliminary data.</text>
</comment>
<keyword evidence="2" id="KW-0539">Nucleus</keyword>
<dbReference type="GO" id="GO:0005730">
    <property type="term" value="C:nucleolus"/>
    <property type="evidence" value="ECO:0007669"/>
    <property type="project" value="TreeGrafter"/>
</dbReference>
<dbReference type="PANTHER" id="PTHR23405">
    <property type="entry name" value="MAINTENANCE OF KILLER 16 MAK16 PROTEIN-RELATED"/>
    <property type="match status" value="1"/>
</dbReference>
<dbReference type="Gene3D" id="3.30.390.110">
    <property type="match status" value="1"/>
</dbReference>
<dbReference type="AlphaFoldDB" id="A0A6D2I5Y7"/>
<dbReference type="EMBL" id="CACVBM020000688">
    <property type="protein sequence ID" value="CAA7022402.1"/>
    <property type="molecule type" value="Genomic_DNA"/>
</dbReference>
<evidence type="ECO:0000256" key="1">
    <source>
        <dbReference type="ARBA" id="ARBA00004123"/>
    </source>
</evidence>
<dbReference type="PANTHER" id="PTHR23405:SF14">
    <property type="entry name" value="PROTEIN MAK16 HOMOLOG"/>
    <property type="match status" value="1"/>
</dbReference>
<feature type="domain" description="Ribosomal eL28/Mak16" evidence="3">
    <location>
        <begin position="7"/>
        <end position="96"/>
    </location>
</feature>
<evidence type="ECO:0000313" key="5">
    <source>
        <dbReference type="Proteomes" id="UP000467841"/>
    </source>
</evidence>
<evidence type="ECO:0000256" key="2">
    <source>
        <dbReference type="ARBA" id="ARBA00023242"/>
    </source>
</evidence>
<organism evidence="4 5">
    <name type="scientific">Microthlaspi erraticum</name>
    <dbReference type="NCBI Taxonomy" id="1685480"/>
    <lineage>
        <taxon>Eukaryota</taxon>
        <taxon>Viridiplantae</taxon>
        <taxon>Streptophyta</taxon>
        <taxon>Embryophyta</taxon>
        <taxon>Tracheophyta</taxon>
        <taxon>Spermatophyta</taxon>
        <taxon>Magnoliopsida</taxon>
        <taxon>eudicotyledons</taxon>
        <taxon>Gunneridae</taxon>
        <taxon>Pentapetalae</taxon>
        <taxon>rosids</taxon>
        <taxon>malvids</taxon>
        <taxon>Brassicales</taxon>
        <taxon>Brassicaceae</taxon>
        <taxon>Coluteocarpeae</taxon>
        <taxon>Microthlaspi</taxon>
    </lineage>
</organism>
<dbReference type="Proteomes" id="UP000467841">
    <property type="component" value="Unassembled WGS sequence"/>
</dbReference>
<name>A0A6D2I5Y7_9BRAS</name>
<keyword evidence="5" id="KW-1185">Reference proteome</keyword>
<sequence>MQNDEVTWGILNKYCSYKAEIETGKFCRNPDNVTGSCNRISCPLANSRYATIKDHDGVFYLYMKTIERAHMPKDLWEKIKLPLNYDKALETIDKHLVSELLD</sequence>
<accession>A0A6D2I5Y7</accession>
<dbReference type="Pfam" id="PF01778">
    <property type="entry name" value="Ribosomal_L28e"/>
    <property type="match status" value="1"/>
</dbReference>